<evidence type="ECO:0000313" key="2">
    <source>
        <dbReference type="EMBL" id="CAM0148994.1"/>
    </source>
</evidence>
<name>A0ABC9H2I1_9POAL</name>
<feature type="region of interest" description="Disordered" evidence="1">
    <location>
        <begin position="65"/>
        <end position="108"/>
    </location>
</feature>
<evidence type="ECO:0000256" key="1">
    <source>
        <dbReference type="SAM" id="MobiDB-lite"/>
    </source>
</evidence>
<feature type="region of interest" description="Disordered" evidence="1">
    <location>
        <begin position="1"/>
        <end position="25"/>
    </location>
</feature>
<protein>
    <submittedName>
        <fullName evidence="2">Uncharacterized protein</fullName>
    </submittedName>
</protein>
<reference evidence="2 3" key="1">
    <citation type="submission" date="2024-10" db="EMBL/GenBank/DDBJ databases">
        <authorList>
            <person name="Ryan C."/>
        </authorList>
    </citation>
    <scope>NUCLEOTIDE SEQUENCE [LARGE SCALE GENOMIC DNA]</scope>
</reference>
<organism evidence="2 3">
    <name type="scientific">Urochloa decumbens</name>
    <dbReference type="NCBI Taxonomy" id="240449"/>
    <lineage>
        <taxon>Eukaryota</taxon>
        <taxon>Viridiplantae</taxon>
        <taxon>Streptophyta</taxon>
        <taxon>Embryophyta</taxon>
        <taxon>Tracheophyta</taxon>
        <taxon>Spermatophyta</taxon>
        <taxon>Magnoliopsida</taxon>
        <taxon>Liliopsida</taxon>
        <taxon>Poales</taxon>
        <taxon>Poaceae</taxon>
        <taxon>PACMAD clade</taxon>
        <taxon>Panicoideae</taxon>
        <taxon>Panicodae</taxon>
        <taxon>Paniceae</taxon>
        <taxon>Melinidinae</taxon>
        <taxon>Urochloa</taxon>
    </lineage>
</organism>
<dbReference type="Proteomes" id="UP001497457">
    <property type="component" value="Unassembled WGS sequence"/>
</dbReference>
<comment type="caution">
    <text evidence="2">The sequence shown here is derived from an EMBL/GenBank/DDBJ whole genome shotgun (WGS) entry which is preliminary data.</text>
</comment>
<evidence type="ECO:0000313" key="3">
    <source>
        <dbReference type="Proteomes" id="UP001497457"/>
    </source>
</evidence>
<feature type="compositionally biased region" description="Polar residues" evidence="1">
    <location>
        <begin position="99"/>
        <end position="108"/>
    </location>
</feature>
<keyword evidence="3" id="KW-1185">Reference proteome</keyword>
<proteinExistence type="predicted"/>
<accession>A0ABC9H2I1</accession>
<dbReference type="EMBL" id="CAXIPR030001713">
    <property type="protein sequence ID" value="CAM0148994.1"/>
    <property type="molecule type" value="Genomic_DNA"/>
</dbReference>
<dbReference type="AlphaFoldDB" id="A0ABC9H2I1"/>
<sequence>MAREMARLRRANERLQRESRAKDHALQESNVAIQLTLGLYQELGKEIPNEALQRLSAVQAIATGSSHVVSQSANNNNDGGHNGEELGDTNIDNIHADNQRSGNMQVQG</sequence>
<gene>
    <name evidence="2" type="ORF">URODEC1_LOCUS122216</name>
</gene>